<reference evidence="1" key="2">
    <citation type="submission" date="2021-04" db="EMBL/GenBank/DDBJ databases">
        <authorList>
            <person name="Liu J."/>
        </authorList>
    </citation>
    <scope>NUCLEOTIDE SEQUENCE</scope>
    <source>
        <strain evidence="1">BAD-6</strain>
    </source>
</reference>
<evidence type="ECO:0000313" key="2">
    <source>
        <dbReference type="Proteomes" id="UP000675664"/>
    </source>
</evidence>
<dbReference type="RefSeq" id="WP_227019376.1">
    <property type="nucleotide sequence ID" value="NZ_JAGSND010000011.1"/>
</dbReference>
<comment type="caution">
    <text evidence="1">The sequence shown here is derived from an EMBL/GenBank/DDBJ whole genome shotgun (WGS) entry which is preliminary data.</text>
</comment>
<sequence length="458" mass="52923">MKNSTFNREIKLLIYYICQYGLEHTKQTYVDFNVYKIEHRKEFFKQVHKGFAIGQENITRLLTEIINEQKQIKVELKSLRSKAINKSGKSIDAIEKEQRQLIFQEKVIRKFADSLAWLIYKHDLSTIRRFYLGNPPIDITNSNIESCIETANDLMKRNPSDFALINDLTTFIQISDITHLNSTDHCIKLLEIKEGEVNHQIVTILNNYMENECDYYLYNAIKDKGKHFDQQFNRVINQMKTNDNVLNTLTTGKGVDGLTGQNVRIVQETLVLDDFFDVVVNLLKKSSAKGYAISVVEECVLIGVYDVTKFNENAFEAWVGGLGIKSPIYDLKSSFLDPLACPIYALPFSSNDLFDLTIGKKVIKITIDMNIWLKTFEKVGYSYRWMSKKETARMNSKYSRYLKMIDIDGKGIELKYNNTISYLYGGSLGRIFTMFTKPSAVLKLLQSIDEHSEDMEDE</sequence>
<dbReference type="AlphaFoldDB" id="A0A8J8B2F3"/>
<reference evidence="1" key="1">
    <citation type="submission" date="2021-04" db="EMBL/GenBank/DDBJ databases">
        <title>Sinoanaerobacter chloroacetimidivorans sp. nov., an obligate anaerobic bacterium isolated from anaerobic sludge.</title>
        <authorList>
            <person name="Bao Y."/>
        </authorList>
    </citation>
    <scope>NUCLEOTIDE SEQUENCE</scope>
    <source>
        <strain evidence="1">BAD-6</strain>
    </source>
</reference>
<name>A0A8J8B2F3_9FIRM</name>
<evidence type="ECO:0000313" key="1">
    <source>
        <dbReference type="EMBL" id="MBR0599244.1"/>
    </source>
</evidence>
<dbReference type="EMBL" id="JAGSND010000011">
    <property type="protein sequence ID" value="MBR0599244.1"/>
    <property type="molecule type" value="Genomic_DNA"/>
</dbReference>
<dbReference type="Proteomes" id="UP000675664">
    <property type="component" value="Unassembled WGS sequence"/>
</dbReference>
<organism evidence="1 2">
    <name type="scientific">Sinanaerobacter chloroacetimidivorans</name>
    <dbReference type="NCBI Taxonomy" id="2818044"/>
    <lineage>
        <taxon>Bacteria</taxon>
        <taxon>Bacillati</taxon>
        <taxon>Bacillota</taxon>
        <taxon>Clostridia</taxon>
        <taxon>Peptostreptococcales</taxon>
        <taxon>Anaerovoracaceae</taxon>
        <taxon>Sinanaerobacter</taxon>
    </lineage>
</organism>
<accession>A0A8J8B2F3</accession>
<protein>
    <submittedName>
        <fullName evidence="1">Uncharacterized protein</fullName>
    </submittedName>
</protein>
<gene>
    <name evidence="1" type="ORF">KCX82_15245</name>
</gene>
<proteinExistence type="predicted"/>
<keyword evidence="2" id="KW-1185">Reference proteome</keyword>